<sequence>MNFFSFENKTIEQKIAELDDLIKVRQAQMKDLEVIKNQKDVKILLRAHETRDLQKLLSHPLGLSFLEATFPTDEIGFSWDETYFQVFLKPTSVDFMQYEFDPITRMYIWELYKYAAMFTTHIGNQALVFVAENDSSLVRFKENETGDLKTADDIMLDVIQFHASFPYQQVHFPKKN</sequence>
<gene>
    <name evidence="1" type="ORF">EVC06_139</name>
</gene>
<keyword evidence="2" id="KW-1185">Reference proteome</keyword>
<organism evidence="1 2">
    <name type="scientific">Rhizobium phage RHph_N34</name>
    <dbReference type="NCBI Taxonomy" id="2509586"/>
    <lineage>
        <taxon>Viruses</taxon>
        <taxon>Duplodnaviria</taxon>
        <taxon>Heunggongvirae</taxon>
        <taxon>Uroviricota</taxon>
        <taxon>Caudoviricetes</taxon>
        <taxon>Pootjesviridae</taxon>
        <taxon>Staniewskivirinae</taxon>
        <taxon>Trinifflemingvirus</taxon>
        <taxon>Trinifflemingvirus N34</taxon>
    </lineage>
</organism>
<evidence type="ECO:0000313" key="2">
    <source>
        <dbReference type="Proteomes" id="UP000646667"/>
    </source>
</evidence>
<protein>
    <submittedName>
        <fullName evidence="1">Uncharacterized protein</fullName>
    </submittedName>
</protein>
<proteinExistence type="predicted"/>
<name>A0A7S5UYH4_9CAUD</name>
<reference evidence="1 2" key="1">
    <citation type="submission" date="2020-01" db="EMBL/GenBank/DDBJ databases">
        <title>Patterns of diversity and host range of bacteriophage communities associated with bean-nodulatin bacteria.</title>
        <authorList>
            <person name="Vann Cauwenberghe J."/>
            <person name="Santamaria R.I."/>
            <person name="Bustos P."/>
            <person name="Juarez S."/>
            <person name="Gonzalez V."/>
        </authorList>
    </citation>
    <scope>NUCLEOTIDE SEQUENCE [LARGE SCALE GENOMIC DNA]</scope>
    <source>
        <strain evidence="2">RHph</strain>
    </source>
</reference>
<dbReference type="EMBL" id="MN988534">
    <property type="protein sequence ID" value="QIG73914.1"/>
    <property type="molecule type" value="Genomic_DNA"/>
</dbReference>
<dbReference type="Proteomes" id="UP000646667">
    <property type="component" value="Segment"/>
</dbReference>
<accession>A0A7S5UYH4</accession>
<evidence type="ECO:0000313" key="1">
    <source>
        <dbReference type="EMBL" id="QIG73914.1"/>
    </source>
</evidence>